<evidence type="ECO:0008006" key="4">
    <source>
        <dbReference type="Google" id="ProtNLM"/>
    </source>
</evidence>
<sequence>MTSYELQRGLLVPESARSTRSSLSMQDFAELFSFGSSAYPFLQTSMGTLNEEAIGATLTQVARSNGPTFALILARMQLFAQIRFQWTRWVGGAPADLFGSQELAVLERPWPGGTTADLLTRMELDVSTAGNSYVRRLRRQRQSRLVRLRPEWMYIVLGSEEDAERPEEAADVELAGYVYKPPNGQMKVLLPDEVAHYAPIPDPDGVFLGMSWMTPVIRDLSGDNLMTDHKRAFLRNAATPNMVIRFDPGINVQAVKDFKEVFEAEHAGAWNAYKTLYLGGGADAKAIGADMKQLDFAVIQGKAESRLASAAGVPPSWVGFSEGLQGSALNAGNFTAARRRLSDGTLQDLWGKVASALEVLLDRPDNGASLWFATKGIPFLHMDAADAAKVQSTEALTITALVRDGFTAQSAIEAVQTSDWSRLVHTGRVSVQLQTPGEGGDGGSSGSDDSAGEAPQGGTET</sequence>
<protein>
    <recommendedName>
        <fullName evidence="4">Phage portal protein</fullName>
    </recommendedName>
</protein>
<name>A0A136PY58_9ACTN</name>
<organism evidence="2 3">
    <name type="scientific">Micromonospora rosaria</name>
    <dbReference type="NCBI Taxonomy" id="47874"/>
    <lineage>
        <taxon>Bacteria</taxon>
        <taxon>Bacillati</taxon>
        <taxon>Actinomycetota</taxon>
        <taxon>Actinomycetes</taxon>
        <taxon>Micromonosporales</taxon>
        <taxon>Micromonosporaceae</taxon>
        <taxon>Micromonospora</taxon>
    </lineage>
</organism>
<dbReference type="RefSeq" id="WP_067359816.1">
    <property type="nucleotide sequence ID" value="NZ_JBIUBN010000003.1"/>
</dbReference>
<accession>A0A136PY58</accession>
<reference evidence="2 3" key="1">
    <citation type="submission" date="2016-01" db="EMBL/GenBank/DDBJ databases">
        <title>Whole genome sequence and analysis of Micromonospora rosaria DSM 803, which can produce antibacterial substance rosamicin.</title>
        <authorList>
            <person name="Yang H."/>
            <person name="He X."/>
            <person name="Zhu D."/>
        </authorList>
    </citation>
    <scope>NUCLEOTIDE SEQUENCE [LARGE SCALE GENOMIC DNA]</scope>
    <source>
        <strain evidence="2 3">DSM 803</strain>
    </source>
</reference>
<evidence type="ECO:0000256" key="1">
    <source>
        <dbReference type="SAM" id="MobiDB-lite"/>
    </source>
</evidence>
<keyword evidence="3" id="KW-1185">Reference proteome</keyword>
<dbReference type="Pfam" id="PF04860">
    <property type="entry name" value="Phage_portal"/>
    <property type="match status" value="1"/>
</dbReference>
<dbReference type="Proteomes" id="UP000070620">
    <property type="component" value="Unassembled WGS sequence"/>
</dbReference>
<dbReference type="InterPro" id="IPR006944">
    <property type="entry name" value="Phage/GTA_portal"/>
</dbReference>
<feature type="region of interest" description="Disordered" evidence="1">
    <location>
        <begin position="432"/>
        <end position="461"/>
    </location>
</feature>
<evidence type="ECO:0000313" key="2">
    <source>
        <dbReference type="EMBL" id="KXK63365.1"/>
    </source>
</evidence>
<comment type="caution">
    <text evidence="2">The sequence shown here is derived from an EMBL/GenBank/DDBJ whole genome shotgun (WGS) entry which is preliminary data.</text>
</comment>
<gene>
    <name evidence="2" type="ORF">AWW66_03360</name>
</gene>
<dbReference type="EMBL" id="LRQV01000006">
    <property type="protein sequence ID" value="KXK63365.1"/>
    <property type="molecule type" value="Genomic_DNA"/>
</dbReference>
<dbReference type="AlphaFoldDB" id="A0A136PY58"/>
<evidence type="ECO:0000313" key="3">
    <source>
        <dbReference type="Proteomes" id="UP000070620"/>
    </source>
</evidence>
<dbReference type="OrthoDB" id="3321096at2"/>
<proteinExistence type="predicted"/>